<evidence type="ECO:0000313" key="6">
    <source>
        <dbReference type="EMBL" id="MBB3929363.1"/>
    </source>
</evidence>
<gene>
    <name evidence="4" type="primary">hldD</name>
    <name evidence="6" type="ORF">GGR25_000382</name>
</gene>
<dbReference type="Gene3D" id="3.90.25.10">
    <property type="entry name" value="UDP-galactose 4-epimerase, domain 1"/>
    <property type="match status" value="1"/>
</dbReference>
<feature type="binding site" evidence="4">
    <location>
        <position position="193"/>
    </location>
    <ligand>
        <name>NADP(+)</name>
        <dbReference type="ChEBI" id="CHEBI:58349"/>
    </ligand>
</feature>
<dbReference type="GO" id="GO:0097171">
    <property type="term" value="P:ADP-L-glycero-beta-D-manno-heptose biosynthetic process"/>
    <property type="evidence" value="ECO:0007669"/>
    <property type="project" value="UniProtKB-UniPathway"/>
</dbReference>
<feature type="binding site" evidence="4">
    <location>
        <begin position="82"/>
        <end position="86"/>
    </location>
    <ligand>
        <name>NADP(+)</name>
        <dbReference type="ChEBI" id="CHEBI:58349"/>
    </ligand>
</feature>
<keyword evidence="1 4" id="KW-0521">NADP</keyword>
<feature type="active site" description="Proton acceptor" evidence="4">
    <location>
        <position position="193"/>
    </location>
</feature>
<feature type="domain" description="NAD-dependent epimerase/dehydratase" evidence="5">
    <location>
        <begin position="12"/>
        <end position="258"/>
    </location>
</feature>
<dbReference type="PANTHER" id="PTHR43103:SF3">
    <property type="entry name" value="ADP-L-GLYCERO-D-MANNO-HEPTOSE-6-EPIMERASE"/>
    <property type="match status" value="1"/>
</dbReference>
<dbReference type="InterPro" id="IPR036291">
    <property type="entry name" value="NAD(P)-bd_dom_sf"/>
</dbReference>
<sequence>MTISGRSGRDTILVTGGAGFIGSNIAAALADDGWRVVVSDWFGTGAKWKNLAPTLLDDILRPEDVGDWLGTHHRRVEAIVHMGAISATTEADVDLIVARNIRTTLDLFAFCAEHDIRFVYASSAATYGGGEHGFVDDQSPEHLARLRPLNAYGWSKLVVDRRIIDDARAGRPLPPQWAGLKFFNVYGPNETHKDDMRSVINKVFPIAASGETVTLFKSHIPDYADGGQLRDFVHVADCVGVVRWLLASPSVNGLFNVGTGKARSFADLASAVFRALGKEPAIRYVDMPEKLQGSYQYFTEADLSKLRGAGYNADFLSLEDGVARYVAHLAAGGV</sequence>
<dbReference type="AlphaFoldDB" id="A0A840AJ74"/>
<dbReference type="SUPFAM" id="SSF51735">
    <property type="entry name" value="NAD(P)-binding Rossmann-fold domains"/>
    <property type="match status" value="1"/>
</dbReference>
<dbReference type="InterPro" id="IPR001509">
    <property type="entry name" value="Epimerase_deHydtase"/>
</dbReference>
<evidence type="ECO:0000256" key="4">
    <source>
        <dbReference type="HAMAP-Rule" id="MF_01601"/>
    </source>
</evidence>
<dbReference type="Gene3D" id="3.40.50.720">
    <property type="entry name" value="NAD(P)-binding Rossmann-like Domain"/>
    <property type="match status" value="1"/>
</dbReference>
<feature type="binding site" evidence="4">
    <location>
        <position position="195"/>
    </location>
    <ligand>
        <name>substrate</name>
    </ligand>
</feature>
<dbReference type="UniPathway" id="UPA00356">
    <property type="reaction ID" value="UER00440"/>
</dbReference>
<feature type="binding site" evidence="4">
    <location>
        <position position="156"/>
    </location>
    <ligand>
        <name>NADP(+)</name>
        <dbReference type="ChEBI" id="CHEBI:58349"/>
    </ligand>
</feature>
<evidence type="ECO:0000313" key="7">
    <source>
        <dbReference type="Proteomes" id="UP000553963"/>
    </source>
</evidence>
<evidence type="ECO:0000256" key="2">
    <source>
        <dbReference type="ARBA" id="ARBA00023235"/>
    </source>
</evidence>
<dbReference type="EMBL" id="JACIDS010000001">
    <property type="protein sequence ID" value="MBB3929363.1"/>
    <property type="molecule type" value="Genomic_DNA"/>
</dbReference>
<organism evidence="6 7">
    <name type="scientific">Kaistia hirudinis</name>
    <dbReference type="NCBI Taxonomy" id="1293440"/>
    <lineage>
        <taxon>Bacteria</taxon>
        <taxon>Pseudomonadati</taxon>
        <taxon>Pseudomonadota</taxon>
        <taxon>Alphaproteobacteria</taxon>
        <taxon>Hyphomicrobiales</taxon>
        <taxon>Kaistiaceae</taxon>
        <taxon>Kaistia</taxon>
    </lineage>
</organism>
<dbReference type="Proteomes" id="UP000553963">
    <property type="component" value="Unassembled WGS sequence"/>
</dbReference>
<keyword evidence="7" id="KW-1185">Reference proteome</keyword>
<dbReference type="RefSeq" id="WP_183397027.1">
    <property type="nucleotide sequence ID" value="NZ_JACIDS010000001.1"/>
</dbReference>
<feature type="binding site" evidence="4">
    <location>
        <position position="295"/>
    </location>
    <ligand>
        <name>substrate</name>
    </ligand>
</feature>
<dbReference type="GO" id="GO:0005975">
    <property type="term" value="P:carbohydrate metabolic process"/>
    <property type="evidence" value="ECO:0007669"/>
    <property type="project" value="UniProtKB-UniRule"/>
</dbReference>
<dbReference type="GO" id="GO:0008712">
    <property type="term" value="F:ADP-glyceromanno-heptose 6-epimerase activity"/>
    <property type="evidence" value="ECO:0007669"/>
    <property type="project" value="UniProtKB-UniRule"/>
</dbReference>
<dbReference type="Pfam" id="PF01370">
    <property type="entry name" value="Epimerase"/>
    <property type="match status" value="1"/>
</dbReference>
<protein>
    <recommendedName>
        <fullName evidence="4">ADP-L-glycero-D-manno-heptose-6-epimerase</fullName>
        <ecNumber evidence="4">5.1.3.20</ecNumber>
    </recommendedName>
    <alternativeName>
        <fullName evidence="4">ADP-L-glycero-beta-D-manno-heptose-6-epimerase</fullName>
        <shortName evidence="4">ADP-glyceromanno-heptose 6-epimerase</shortName>
        <shortName evidence="4">ADP-hep 6-epimerase</shortName>
        <shortName evidence="4">AGME</shortName>
    </alternativeName>
</protein>
<dbReference type="HAMAP" id="MF_01601">
    <property type="entry name" value="Heptose_epimerase"/>
    <property type="match status" value="1"/>
</dbReference>
<comment type="catalytic activity">
    <reaction evidence="4">
        <text>ADP-D-glycero-beta-D-manno-heptose = ADP-L-glycero-beta-D-manno-heptose</text>
        <dbReference type="Rhea" id="RHEA:17577"/>
        <dbReference type="ChEBI" id="CHEBI:59967"/>
        <dbReference type="ChEBI" id="CHEBI:61506"/>
        <dbReference type="EC" id="5.1.3.20"/>
    </reaction>
</comment>
<keyword evidence="3 4" id="KW-0119">Carbohydrate metabolism</keyword>
<dbReference type="NCBIfam" id="TIGR02197">
    <property type="entry name" value="heptose_epim"/>
    <property type="match status" value="1"/>
</dbReference>
<comment type="cofactor">
    <cofactor evidence="4">
        <name>NADP(+)</name>
        <dbReference type="ChEBI" id="CHEBI:58349"/>
    </cofactor>
    <text evidence="4">Binds 1 NADP(+) per subunit.</text>
</comment>
<proteinExistence type="inferred from homology"/>
<dbReference type="InterPro" id="IPR011912">
    <property type="entry name" value="Heptose_epim"/>
</dbReference>
<feature type="active site" description="Proton acceptor" evidence="4">
    <location>
        <position position="152"/>
    </location>
</feature>
<feature type="binding site" evidence="4">
    <location>
        <position position="184"/>
    </location>
    <ligand>
        <name>substrate</name>
    </ligand>
</feature>
<keyword evidence="2 4" id="KW-0413">Isomerase</keyword>
<comment type="domain">
    <text evidence="4">Contains a large N-terminal NADP-binding domain, and a smaller C-terminal substrate-binding domain.</text>
</comment>
<dbReference type="PANTHER" id="PTHR43103">
    <property type="entry name" value="NUCLEOSIDE-DIPHOSPHATE-SUGAR EPIMERASE"/>
    <property type="match status" value="1"/>
</dbReference>
<feature type="binding site" evidence="4">
    <location>
        <position position="47"/>
    </location>
    <ligand>
        <name>NADP(+)</name>
        <dbReference type="ChEBI" id="CHEBI:58349"/>
    </ligand>
</feature>
<dbReference type="CDD" id="cd05248">
    <property type="entry name" value="ADP_GME_SDR_e"/>
    <property type="match status" value="1"/>
</dbReference>
<comment type="similarity">
    <text evidence="4">Belongs to the NAD(P)-dependent epimerase/dehydratase family. HldD subfamily.</text>
</comment>
<dbReference type="EC" id="5.1.3.20" evidence="4"/>
<evidence type="ECO:0000259" key="5">
    <source>
        <dbReference type="Pfam" id="PF01370"/>
    </source>
</evidence>
<comment type="subunit">
    <text evidence="4">Homopentamer.</text>
</comment>
<accession>A0A840AJ74</accession>
<comment type="caution">
    <text evidence="6">The sequence shown here is derived from an EMBL/GenBank/DDBJ whole genome shotgun (WGS) entry which is preliminary data.</text>
</comment>
<name>A0A840AJ74_9HYPH</name>
<evidence type="ECO:0000256" key="1">
    <source>
        <dbReference type="ARBA" id="ARBA00022857"/>
    </source>
</evidence>
<dbReference type="GO" id="GO:0050661">
    <property type="term" value="F:NADP binding"/>
    <property type="evidence" value="ECO:0007669"/>
    <property type="project" value="InterPro"/>
</dbReference>
<reference evidence="6 7" key="1">
    <citation type="submission" date="2020-08" db="EMBL/GenBank/DDBJ databases">
        <title>Genomic Encyclopedia of Type Strains, Phase IV (KMG-IV): sequencing the most valuable type-strain genomes for metagenomic binning, comparative biology and taxonomic classification.</title>
        <authorList>
            <person name="Goeker M."/>
        </authorList>
    </citation>
    <scope>NUCLEOTIDE SEQUENCE [LARGE SCALE GENOMIC DNA]</scope>
    <source>
        <strain evidence="6 7">DSM 25966</strain>
    </source>
</reference>
<feature type="binding site" evidence="4">
    <location>
        <begin position="20"/>
        <end position="21"/>
    </location>
    <ligand>
        <name>NADP(+)</name>
        <dbReference type="ChEBI" id="CHEBI:58349"/>
    </ligand>
</feature>
<comment type="function">
    <text evidence="4">Catalyzes the interconversion between ADP-D-glycero-beta-D-manno-heptose and ADP-L-glycero-beta-D-manno-heptose via an epimerization at carbon 6 of the heptose.</text>
</comment>
<evidence type="ECO:0000256" key="3">
    <source>
        <dbReference type="ARBA" id="ARBA00023277"/>
    </source>
</evidence>
<feature type="binding site" evidence="4">
    <location>
        <position position="185"/>
    </location>
    <ligand>
        <name>NADP(+)</name>
        <dbReference type="ChEBI" id="CHEBI:58349"/>
    </ligand>
</feature>
<feature type="binding site" evidence="4">
    <location>
        <position position="230"/>
    </location>
    <ligand>
        <name>substrate</name>
    </ligand>
</feature>
<comment type="caution">
    <text evidence="4">Lacks conserved residue(s) required for the propagation of feature annotation.</text>
</comment>
<feature type="binding site" evidence="4">
    <location>
        <begin position="40"/>
        <end position="41"/>
    </location>
    <ligand>
        <name>NADP(+)</name>
        <dbReference type="ChEBI" id="CHEBI:58349"/>
    </ligand>
</feature>
<comment type="pathway">
    <text evidence="4">Nucleotide-sugar biosynthesis; ADP-L-glycero-beta-D-manno-heptose biosynthesis; ADP-L-glycero-beta-D-manno-heptose from D-glycero-beta-D-manno-heptose 7-phosphate: step 4/4.</text>
</comment>
<feature type="binding site" evidence="4">
    <location>
        <begin position="216"/>
        <end position="219"/>
    </location>
    <ligand>
        <name>substrate</name>
    </ligand>
</feature>
<feature type="binding site" evidence="4">
    <location>
        <position position="202"/>
    </location>
    <ligand>
        <name>substrate</name>
    </ligand>
</feature>